<dbReference type="GO" id="GO:0016726">
    <property type="term" value="F:oxidoreductase activity, acting on CH or CH2 groups, NAD or NADP as acceptor"/>
    <property type="evidence" value="ECO:0007669"/>
    <property type="project" value="UniProtKB-UniRule"/>
</dbReference>
<dbReference type="InterPro" id="IPR022663">
    <property type="entry name" value="DapB_C"/>
</dbReference>
<dbReference type="InterPro" id="IPR036291">
    <property type="entry name" value="NAD(P)-bd_dom_sf"/>
</dbReference>
<dbReference type="PANTHER" id="PTHR20836:SF7">
    <property type="entry name" value="4-HYDROXY-TETRAHYDRODIPICOLINATE REDUCTASE"/>
    <property type="match status" value="1"/>
</dbReference>
<evidence type="ECO:0000259" key="11">
    <source>
        <dbReference type="Pfam" id="PF01113"/>
    </source>
</evidence>
<evidence type="ECO:0000313" key="13">
    <source>
        <dbReference type="EMBL" id="RKX68768.1"/>
    </source>
</evidence>
<keyword evidence="8 9" id="KW-0457">Lysine biosynthesis</keyword>
<feature type="binding site" evidence="9">
    <location>
        <position position="134"/>
    </location>
    <ligand>
        <name>(S)-2,3,4,5-tetrahydrodipicolinate</name>
        <dbReference type="ChEBI" id="CHEBI:16845"/>
    </ligand>
</feature>
<name>A0A660SD96_UNCW3</name>
<dbReference type="Pfam" id="PF01113">
    <property type="entry name" value="DapB_N"/>
    <property type="match status" value="1"/>
</dbReference>
<evidence type="ECO:0000313" key="14">
    <source>
        <dbReference type="Proteomes" id="UP000268469"/>
    </source>
</evidence>
<comment type="subcellular location">
    <subcellularLocation>
        <location evidence="9">Cytoplasm</location>
    </subcellularLocation>
</comment>
<feature type="active site" description="Proton donor/acceptor" evidence="9">
    <location>
        <position position="133"/>
    </location>
</feature>
<keyword evidence="5 9" id="KW-0220">Diaminopimelate biosynthesis</keyword>
<dbReference type="SUPFAM" id="SSF51735">
    <property type="entry name" value="NAD(P)-binding Rossmann-fold domains"/>
    <property type="match status" value="1"/>
</dbReference>
<dbReference type="PROSITE" id="PS01298">
    <property type="entry name" value="DAPB"/>
    <property type="match status" value="1"/>
</dbReference>
<keyword evidence="4 9" id="KW-0521">NADP</keyword>
<comment type="function">
    <text evidence="9">Catalyzes the conversion of 4-hydroxy-tetrahydrodipicolinate (HTPA) to tetrahydrodipicolinate.</text>
</comment>
<protein>
    <recommendedName>
        <fullName evidence="9 10">4-hydroxy-tetrahydrodipicolinate reductase</fullName>
        <shortName evidence="9">HTPA reductase</shortName>
        <ecNumber evidence="9 10">1.17.1.8</ecNumber>
    </recommendedName>
</protein>
<dbReference type="PANTHER" id="PTHR20836">
    <property type="entry name" value="DIHYDRODIPICOLINATE REDUCTASE"/>
    <property type="match status" value="1"/>
</dbReference>
<feature type="domain" description="Dihydrodipicolinate reductase N-terminal" evidence="11">
    <location>
        <begin position="2"/>
        <end position="104"/>
    </location>
</feature>
<feature type="domain" description="Dihydrodipicolinate reductase C-terminal" evidence="12">
    <location>
        <begin position="107"/>
        <end position="237"/>
    </location>
</feature>
<evidence type="ECO:0000256" key="7">
    <source>
        <dbReference type="ARBA" id="ARBA00023027"/>
    </source>
</evidence>
<comment type="catalytic activity">
    <reaction evidence="9">
        <text>(S)-2,3,4,5-tetrahydrodipicolinate + NADP(+) + H2O = (2S,4S)-4-hydroxy-2,3,4,5-tetrahydrodipicolinate + NADPH + H(+)</text>
        <dbReference type="Rhea" id="RHEA:35331"/>
        <dbReference type="ChEBI" id="CHEBI:15377"/>
        <dbReference type="ChEBI" id="CHEBI:15378"/>
        <dbReference type="ChEBI" id="CHEBI:16845"/>
        <dbReference type="ChEBI" id="CHEBI:57783"/>
        <dbReference type="ChEBI" id="CHEBI:58349"/>
        <dbReference type="ChEBI" id="CHEBI:67139"/>
        <dbReference type="EC" id="1.17.1.8"/>
    </reaction>
</comment>
<accession>A0A660SD96</accession>
<dbReference type="GO" id="GO:0005829">
    <property type="term" value="C:cytosol"/>
    <property type="evidence" value="ECO:0007669"/>
    <property type="project" value="TreeGrafter"/>
</dbReference>
<organism evidence="13 14">
    <name type="scientific">candidate division WOR-3 bacterium</name>
    <dbReference type="NCBI Taxonomy" id="2052148"/>
    <lineage>
        <taxon>Bacteria</taxon>
        <taxon>Bacteria division WOR-3</taxon>
    </lineage>
</organism>
<dbReference type="Proteomes" id="UP000268469">
    <property type="component" value="Unassembled WGS sequence"/>
</dbReference>
<dbReference type="AlphaFoldDB" id="A0A660SD96"/>
<dbReference type="EC" id="1.17.1.8" evidence="9 10"/>
<dbReference type="GO" id="GO:0050661">
    <property type="term" value="F:NADP binding"/>
    <property type="evidence" value="ECO:0007669"/>
    <property type="project" value="UniProtKB-UniRule"/>
</dbReference>
<evidence type="ECO:0000256" key="9">
    <source>
        <dbReference type="HAMAP-Rule" id="MF_00102"/>
    </source>
</evidence>
<evidence type="ECO:0000256" key="1">
    <source>
        <dbReference type="ARBA" id="ARBA00006642"/>
    </source>
</evidence>
<evidence type="ECO:0000256" key="10">
    <source>
        <dbReference type="NCBIfam" id="TIGR00036"/>
    </source>
</evidence>
<keyword evidence="7 9" id="KW-0520">NAD</keyword>
<dbReference type="InterPro" id="IPR000846">
    <property type="entry name" value="DapB_N"/>
</dbReference>
<feature type="binding site" evidence="9">
    <location>
        <begin position="143"/>
        <end position="144"/>
    </location>
    <ligand>
        <name>(S)-2,3,4,5-tetrahydrodipicolinate</name>
        <dbReference type="ChEBI" id="CHEBI:16845"/>
    </ligand>
</feature>
<dbReference type="NCBIfam" id="TIGR00036">
    <property type="entry name" value="dapB"/>
    <property type="match status" value="1"/>
</dbReference>
<evidence type="ECO:0000259" key="12">
    <source>
        <dbReference type="Pfam" id="PF05173"/>
    </source>
</evidence>
<dbReference type="GO" id="GO:0009089">
    <property type="term" value="P:lysine biosynthetic process via diaminopimelate"/>
    <property type="evidence" value="ECO:0007669"/>
    <property type="project" value="UniProtKB-UniRule"/>
</dbReference>
<comment type="caution">
    <text evidence="13">The sequence shown here is derived from an EMBL/GenBank/DDBJ whole genome shotgun (WGS) entry which is preliminary data.</text>
</comment>
<dbReference type="SUPFAM" id="SSF55347">
    <property type="entry name" value="Glyceraldehyde-3-phosphate dehydrogenase-like, C-terminal domain"/>
    <property type="match status" value="1"/>
</dbReference>
<dbReference type="Gene3D" id="3.40.50.720">
    <property type="entry name" value="NAD(P)-binding Rossmann-like Domain"/>
    <property type="match status" value="1"/>
</dbReference>
<dbReference type="GO" id="GO:0051287">
    <property type="term" value="F:NAD binding"/>
    <property type="evidence" value="ECO:0007669"/>
    <property type="project" value="UniProtKB-UniRule"/>
</dbReference>
<dbReference type="EMBL" id="QNBE01000132">
    <property type="protein sequence ID" value="RKX68768.1"/>
    <property type="molecule type" value="Genomic_DNA"/>
</dbReference>
<comment type="caution">
    <text evidence="9">Was originally thought to be a dihydrodipicolinate reductase (DHDPR), catalyzing the conversion of dihydrodipicolinate to tetrahydrodipicolinate. However, it was shown in E.coli that the substrate of the enzymatic reaction is not dihydrodipicolinate (DHDP) but in fact (2S,4S)-4-hydroxy-2,3,4,5-tetrahydrodipicolinic acid (HTPA), the product released by the DapA-catalyzed reaction.</text>
</comment>
<dbReference type="GO" id="GO:0008839">
    <property type="term" value="F:4-hydroxy-tetrahydrodipicolinate reductase"/>
    <property type="evidence" value="ECO:0007669"/>
    <property type="project" value="UniProtKB-UniRule"/>
</dbReference>
<evidence type="ECO:0000256" key="4">
    <source>
        <dbReference type="ARBA" id="ARBA00022857"/>
    </source>
</evidence>
<evidence type="ECO:0000256" key="5">
    <source>
        <dbReference type="ARBA" id="ARBA00022915"/>
    </source>
</evidence>
<comment type="pathway">
    <text evidence="9">Amino-acid biosynthesis; L-lysine biosynthesis via DAP pathway; (S)-tetrahydrodipicolinate from L-aspartate: step 4/4.</text>
</comment>
<dbReference type="InterPro" id="IPR022664">
    <property type="entry name" value="DapB_N_CS"/>
</dbReference>
<feature type="active site" description="Proton donor" evidence="9">
    <location>
        <position position="137"/>
    </location>
</feature>
<dbReference type="Gene3D" id="3.30.360.10">
    <property type="entry name" value="Dihydrodipicolinate Reductase, domain 2"/>
    <property type="match status" value="1"/>
</dbReference>
<keyword evidence="3 9" id="KW-0028">Amino-acid biosynthesis</keyword>
<keyword evidence="6 9" id="KW-0560">Oxidoreductase</keyword>
<evidence type="ECO:0000256" key="3">
    <source>
        <dbReference type="ARBA" id="ARBA00022605"/>
    </source>
</evidence>
<evidence type="ECO:0000256" key="2">
    <source>
        <dbReference type="ARBA" id="ARBA00022490"/>
    </source>
</evidence>
<dbReference type="Pfam" id="PF05173">
    <property type="entry name" value="DapB_C"/>
    <property type="match status" value="1"/>
</dbReference>
<feature type="binding site" evidence="9">
    <location>
        <position position="35"/>
    </location>
    <ligand>
        <name>NADP(+)</name>
        <dbReference type="ChEBI" id="CHEBI:58349"/>
    </ligand>
</feature>
<proteinExistence type="inferred from homology"/>
<dbReference type="CDD" id="cd02274">
    <property type="entry name" value="DHDPR_N"/>
    <property type="match status" value="1"/>
</dbReference>
<keyword evidence="2 9" id="KW-0963">Cytoplasm</keyword>
<reference evidence="13 14" key="1">
    <citation type="submission" date="2018-06" db="EMBL/GenBank/DDBJ databases">
        <title>Extensive metabolic versatility and redundancy in microbially diverse, dynamic hydrothermal sediments.</title>
        <authorList>
            <person name="Dombrowski N."/>
            <person name="Teske A."/>
            <person name="Baker B.J."/>
        </authorList>
    </citation>
    <scope>NUCLEOTIDE SEQUENCE [LARGE SCALE GENOMIC DNA]</scope>
    <source>
        <strain evidence="13">B36_G15</strain>
    </source>
</reference>
<comment type="subunit">
    <text evidence="9">Homotetramer.</text>
</comment>
<gene>
    <name evidence="9 13" type="primary">dapB</name>
    <name evidence="13" type="ORF">DRP53_10030</name>
</gene>
<sequence length="241" mass="26785">MIRVVIIGYQGRMGREITRAHELFDDIEIVGGVEKDDHPWLEGYLGKFDCAVDFSIPEATLKALDLLTPAKIPIVIGTTGFDEEGKVKIRSAAEEIPIFSSPNMAYGINLLIEWLPNLIQKLDDFDIEITETHHNQKRDAPSGTAKRIFEAIKGVRPEAKPVHHRGAGPRSREEIGLFSLRGGDVYGVHTISLFGPGEEITITHRALSRKVFAIGALKAVRFIVDKKPGLYSFSDLLRWGS</sequence>
<feature type="binding site" evidence="9">
    <location>
        <begin position="77"/>
        <end position="79"/>
    </location>
    <ligand>
        <name>NAD(+)</name>
        <dbReference type="ChEBI" id="CHEBI:57540"/>
    </ligand>
</feature>
<evidence type="ECO:0000256" key="6">
    <source>
        <dbReference type="ARBA" id="ARBA00023002"/>
    </source>
</evidence>
<dbReference type="InterPro" id="IPR023940">
    <property type="entry name" value="DHDPR_bac"/>
</dbReference>
<dbReference type="UniPathway" id="UPA00034">
    <property type="reaction ID" value="UER00018"/>
</dbReference>
<dbReference type="HAMAP" id="MF_00102">
    <property type="entry name" value="DapB"/>
    <property type="match status" value="1"/>
</dbReference>
<comment type="catalytic activity">
    <reaction evidence="9">
        <text>(S)-2,3,4,5-tetrahydrodipicolinate + NAD(+) + H2O = (2S,4S)-4-hydroxy-2,3,4,5-tetrahydrodipicolinate + NADH + H(+)</text>
        <dbReference type="Rhea" id="RHEA:35323"/>
        <dbReference type="ChEBI" id="CHEBI:15377"/>
        <dbReference type="ChEBI" id="CHEBI:15378"/>
        <dbReference type="ChEBI" id="CHEBI:16845"/>
        <dbReference type="ChEBI" id="CHEBI:57540"/>
        <dbReference type="ChEBI" id="CHEBI:57945"/>
        <dbReference type="ChEBI" id="CHEBI:67139"/>
        <dbReference type="EC" id="1.17.1.8"/>
    </reaction>
</comment>
<feature type="binding site" evidence="9">
    <location>
        <begin position="8"/>
        <end position="13"/>
    </location>
    <ligand>
        <name>NAD(+)</name>
        <dbReference type="ChEBI" id="CHEBI:57540"/>
    </ligand>
</feature>
<feature type="binding site" evidence="9">
    <location>
        <begin position="101"/>
        <end position="104"/>
    </location>
    <ligand>
        <name>NAD(+)</name>
        <dbReference type="ChEBI" id="CHEBI:57540"/>
    </ligand>
</feature>
<feature type="binding site" evidence="9">
    <location>
        <position position="34"/>
    </location>
    <ligand>
        <name>NAD(+)</name>
        <dbReference type="ChEBI" id="CHEBI:57540"/>
    </ligand>
</feature>
<dbReference type="PIRSF" id="PIRSF000161">
    <property type="entry name" value="DHPR"/>
    <property type="match status" value="1"/>
</dbReference>
<evidence type="ECO:0000256" key="8">
    <source>
        <dbReference type="ARBA" id="ARBA00023154"/>
    </source>
</evidence>
<dbReference type="GO" id="GO:0019877">
    <property type="term" value="P:diaminopimelate biosynthetic process"/>
    <property type="evidence" value="ECO:0007669"/>
    <property type="project" value="UniProtKB-UniRule"/>
</dbReference>
<comment type="similarity">
    <text evidence="1 9">Belongs to the DapB family.</text>
</comment>